<evidence type="ECO:0000256" key="12">
    <source>
        <dbReference type="SAM" id="MobiDB-lite"/>
    </source>
</evidence>
<protein>
    <recommendedName>
        <fullName evidence="3">RING-type E3 ubiquitin transferase</fullName>
        <ecNumber evidence="3">2.3.2.27</ecNumber>
    </recommendedName>
</protein>
<comment type="similarity">
    <text evidence="2">Belongs to the PPR family. P subfamily.</text>
</comment>
<dbReference type="InterPro" id="IPR002885">
    <property type="entry name" value="PPR_rpt"/>
</dbReference>
<feature type="repeat" description="PPR" evidence="11">
    <location>
        <begin position="659"/>
        <end position="693"/>
    </location>
</feature>
<evidence type="ECO:0000313" key="14">
    <source>
        <dbReference type="EMBL" id="KAG8378615.1"/>
    </source>
</evidence>
<dbReference type="SUPFAM" id="SSF81901">
    <property type="entry name" value="HCP-like"/>
    <property type="match status" value="1"/>
</dbReference>
<feature type="repeat" description="PPR" evidence="11">
    <location>
        <begin position="202"/>
        <end position="236"/>
    </location>
</feature>
<evidence type="ECO:0000256" key="3">
    <source>
        <dbReference type="ARBA" id="ARBA00012483"/>
    </source>
</evidence>
<dbReference type="Pfam" id="PF12854">
    <property type="entry name" value="PPR_1"/>
    <property type="match status" value="2"/>
</dbReference>
<dbReference type="InterPro" id="IPR011990">
    <property type="entry name" value="TPR-like_helical_dom_sf"/>
</dbReference>
<keyword evidence="4" id="KW-0808">Transferase</keyword>
<dbReference type="SUPFAM" id="SSF57850">
    <property type="entry name" value="RING/U-box"/>
    <property type="match status" value="1"/>
</dbReference>
<dbReference type="Gene3D" id="3.30.40.10">
    <property type="entry name" value="Zinc/RING finger domain, C3HC4 (zinc finger)"/>
    <property type="match status" value="1"/>
</dbReference>
<organism evidence="14 15">
    <name type="scientific">Buddleja alternifolia</name>
    <dbReference type="NCBI Taxonomy" id="168488"/>
    <lineage>
        <taxon>Eukaryota</taxon>
        <taxon>Viridiplantae</taxon>
        <taxon>Streptophyta</taxon>
        <taxon>Embryophyta</taxon>
        <taxon>Tracheophyta</taxon>
        <taxon>Spermatophyta</taxon>
        <taxon>Magnoliopsida</taxon>
        <taxon>eudicotyledons</taxon>
        <taxon>Gunneridae</taxon>
        <taxon>Pentapetalae</taxon>
        <taxon>asterids</taxon>
        <taxon>lamiids</taxon>
        <taxon>Lamiales</taxon>
        <taxon>Scrophulariaceae</taxon>
        <taxon>Buddlejeae</taxon>
        <taxon>Buddleja</taxon>
    </lineage>
</organism>
<sequence>MAACFFPKNFSFSQKLGIFHKLGLLKRCIAVKDSSLLCNMYSRVSAVPLLDDSDYSTSNSENEGNILRENVREIKHIELFSAVVRVIKSLNWKVVRKVCFSRAVEKYGFDESIIAFRMFVYVYACAEMQMEVYAVIREIVCYYQKAELDLFDLLYTLLNGPNDVERSTFVVNILIKVFASNMLLENAVDAFAQAKRFGIRPSIRSCNFLLKCLAEANEREFVVTLFEEMKNYGPLPSVYTYTIMMNFYCNGHKVDIEQATNVLEEMEKIGISPSVVTYSTYILGLCRVGVIELAWDFIQDLRRNGLPLNCYCYNAIIHEFVNRGEPDKALQLFNEMKNCGIAPDVYSYSILIDGFCRFGNVEKGLSLFEEMEKSNIRPSIVTYSSILKGLCRSGLMETSLDLFQKVGSSGYEYDQHAYNILITGFCVQGDMDSANRLLEEMINNNLAPDSASFKSLIVGFCKIGSFEKAFKFFDIMTASGVLPDLATCNHVISGYCNDGRVQEALQLIDEIREQGISPNMFTYSGVINRLCKEHKPEKALELIPVMLKCNTFPNVVIYSTLIDGFAKQANPRKAFMLYTKMLKVGIFPDSVTFTILINVFSTMGRLNEAYNLFEEMISKGFEPDKISYTSMIAGFCRSQDMKKAWELFLEMIQRGILPSVVTYTCLIDGFCKTNRVDMAGMLVNEMCQKNICPDLVTYYVLIRGYQKLGYVDIAQQLYNEMKNNGISSPWNAQSVKQLSIWLQLSDQAAVGFGVGLGLVQRNRLCRRRWGMRKAEKKVANVRGVFVGTRASLTTNPMSSGGISGGGGGAAAAAAAPQQYFCYQCERDVTIVPPSSPTAELVCPDCQGGFLEEADSAPPANPNINPTSLFTDNFPSAAPFGGFPIIFSSAPGGAPGGAAFSVSSGGGGGGFDDLSSLFGSRSPNEFNPFAFLNNYVNNLQARGANIQLVFETPGGGGMSAGGLPTNLGDYFIGPGLEQLIQQLAENDPNRYGTPPASKSAVEGLPDIKITEEMLASDSSQCAVCKDSFELNEDAKQIPCKHIYHKDCILPWLELHNSCPVCRYELPTDDPDYENRRTGQVNENSSRTSDNSNLGLGAVAGNQESRDNNNTPMTPRTVERRFRISLPWLFGGSGSPAETSNSGGGGAGNNDGGNNNTNNSNSGTDSGRGGQAREEDLD</sequence>
<evidence type="ECO:0000256" key="7">
    <source>
        <dbReference type="ARBA" id="ARBA00022771"/>
    </source>
</evidence>
<gene>
    <name evidence="14" type="ORF">BUALT_Bualt07G0003900</name>
</gene>
<dbReference type="AlphaFoldDB" id="A0AAV6XHR9"/>
<keyword evidence="7 10" id="KW-0863">Zinc-finger</keyword>
<feature type="repeat" description="PPR" evidence="11">
    <location>
        <begin position="449"/>
        <end position="483"/>
    </location>
</feature>
<feature type="region of interest" description="Disordered" evidence="12">
    <location>
        <begin position="1127"/>
        <end position="1176"/>
    </location>
</feature>
<evidence type="ECO:0000256" key="6">
    <source>
        <dbReference type="ARBA" id="ARBA00022737"/>
    </source>
</evidence>
<dbReference type="Pfam" id="PF14369">
    <property type="entry name" value="Zn_ribbon_19"/>
    <property type="match status" value="1"/>
</dbReference>
<reference evidence="14" key="1">
    <citation type="submission" date="2019-10" db="EMBL/GenBank/DDBJ databases">
        <authorList>
            <person name="Zhang R."/>
            <person name="Pan Y."/>
            <person name="Wang J."/>
            <person name="Ma R."/>
            <person name="Yu S."/>
        </authorList>
    </citation>
    <scope>NUCLEOTIDE SEQUENCE</scope>
    <source>
        <strain evidence="14">LA-IB0</strain>
        <tissue evidence="14">Leaf</tissue>
    </source>
</reference>
<evidence type="ECO:0000256" key="11">
    <source>
        <dbReference type="PROSITE-ProRule" id="PRU00708"/>
    </source>
</evidence>
<dbReference type="NCBIfam" id="TIGR00756">
    <property type="entry name" value="PPR"/>
    <property type="match status" value="12"/>
</dbReference>
<dbReference type="SUPFAM" id="SSF48452">
    <property type="entry name" value="TPR-like"/>
    <property type="match status" value="1"/>
</dbReference>
<evidence type="ECO:0000256" key="4">
    <source>
        <dbReference type="ARBA" id="ARBA00022679"/>
    </source>
</evidence>
<dbReference type="GO" id="GO:0061630">
    <property type="term" value="F:ubiquitin protein ligase activity"/>
    <property type="evidence" value="ECO:0007669"/>
    <property type="project" value="UniProtKB-EC"/>
</dbReference>
<keyword evidence="8" id="KW-0833">Ubl conjugation pathway</keyword>
<keyword evidence="6" id="KW-0677">Repeat</keyword>
<dbReference type="Proteomes" id="UP000826271">
    <property type="component" value="Unassembled WGS sequence"/>
</dbReference>
<dbReference type="Pfam" id="PF13041">
    <property type="entry name" value="PPR_2"/>
    <property type="match status" value="6"/>
</dbReference>
<dbReference type="Gene3D" id="1.25.40.10">
    <property type="entry name" value="Tetratricopeptide repeat domain"/>
    <property type="match status" value="6"/>
</dbReference>
<evidence type="ECO:0000256" key="2">
    <source>
        <dbReference type="ARBA" id="ARBA00007626"/>
    </source>
</evidence>
<feature type="repeat" description="PPR" evidence="11">
    <location>
        <begin position="484"/>
        <end position="518"/>
    </location>
</feature>
<feature type="repeat" description="PPR" evidence="11">
    <location>
        <begin position="624"/>
        <end position="658"/>
    </location>
</feature>
<feature type="repeat" description="PPR" evidence="11">
    <location>
        <begin position="589"/>
        <end position="623"/>
    </location>
</feature>
<dbReference type="CDD" id="cd16667">
    <property type="entry name" value="RING-H2_RNF126-like"/>
    <property type="match status" value="1"/>
</dbReference>
<feature type="compositionally biased region" description="Polar residues" evidence="12">
    <location>
        <begin position="1076"/>
        <end position="1092"/>
    </location>
</feature>
<accession>A0AAV6XHR9</accession>
<feature type="compositionally biased region" description="Gly residues" evidence="12">
    <location>
        <begin position="1140"/>
        <end position="1149"/>
    </location>
</feature>
<feature type="repeat" description="PPR" evidence="11">
    <location>
        <begin position="554"/>
        <end position="588"/>
    </location>
</feature>
<dbReference type="Pfam" id="PF13639">
    <property type="entry name" value="zf-RING_2"/>
    <property type="match status" value="1"/>
</dbReference>
<dbReference type="EMBL" id="WHWC01000007">
    <property type="protein sequence ID" value="KAG8378615.1"/>
    <property type="molecule type" value="Genomic_DNA"/>
</dbReference>
<feature type="domain" description="RING-type" evidence="13">
    <location>
        <begin position="1020"/>
        <end position="1061"/>
    </location>
</feature>
<feature type="repeat" description="PPR" evidence="11">
    <location>
        <begin position="309"/>
        <end position="343"/>
    </location>
</feature>
<evidence type="ECO:0000256" key="8">
    <source>
        <dbReference type="ARBA" id="ARBA00022786"/>
    </source>
</evidence>
<dbReference type="Pfam" id="PF01535">
    <property type="entry name" value="PPR"/>
    <property type="match status" value="1"/>
</dbReference>
<evidence type="ECO:0000259" key="13">
    <source>
        <dbReference type="PROSITE" id="PS50089"/>
    </source>
</evidence>
<comment type="caution">
    <text evidence="14">The sequence shown here is derived from an EMBL/GenBank/DDBJ whole genome shotgun (WGS) entry which is preliminary data.</text>
</comment>
<dbReference type="InterPro" id="IPR013083">
    <property type="entry name" value="Znf_RING/FYVE/PHD"/>
</dbReference>
<dbReference type="FunFam" id="3.30.40.10:FF:000022">
    <property type="entry name" value="E3 ubiquitin-protein ligase RING1-like"/>
    <property type="match status" value="1"/>
</dbReference>
<evidence type="ECO:0000256" key="10">
    <source>
        <dbReference type="PROSITE-ProRule" id="PRU00175"/>
    </source>
</evidence>
<keyword evidence="15" id="KW-1185">Reference proteome</keyword>
<dbReference type="PANTHER" id="PTHR47941">
    <property type="entry name" value="PENTATRICOPEPTIDE REPEAT-CONTAINING PROTEIN 3, MITOCHONDRIAL"/>
    <property type="match status" value="1"/>
</dbReference>
<dbReference type="PROSITE" id="PS50089">
    <property type="entry name" value="ZF_RING_2"/>
    <property type="match status" value="1"/>
</dbReference>
<keyword evidence="9" id="KW-0862">Zinc</keyword>
<feature type="repeat" description="PPR" evidence="11">
    <location>
        <begin position="344"/>
        <end position="378"/>
    </location>
</feature>
<feature type="repeat" description="PPR" evidence="11">
    <location>
        <begin position="274"/>
        <end position="308"/>
    </location>
</feature>
<dbReference type="EC" id="2.3.2.27" evidence="3"/>
<evidence type="ECO:0000256" key="9">
    <source>
        <dbReference type="ARBA" id="ARBA00022833"/>
    </source>
</evidence>
<evidence type="ECO:0000256" key="1">
    <source>
        <dbReference type="ARBA" id="ARBA00000900"/>
    </source>
</evidence>
<feature type="repeat" description="PPR" evidence="11">
    <location>
        <begin position="519"/>
        <end position="553"/>
    </location>
</feature>
<evidence type="ECO:0000313" key="15">
    <source>
        <dbReference type="Proteomes" id="UP000826271"/>
    </source>
</evidence>
<keyword evidence="5" id="KW-0479">Metal-binding</keyword>
<dbReference type="InterPro" id="IPR039525">
    <property type="entry name" value="RNF126-like_zinc-ribbon"/>
</dbReference>
<feature type="repeat" description="PPR" evidence="11">
    <location>
        <begin position="237"/>
        <end position="273"/>
    </location>
</feature>
<dbReference type="InterPro" id="IPR001841">
    <property type="entry name" value="Znf_RING"/>
</dbReference>
<feature type="repeat" description="PPR" evidence="11">
    <location>
        <begin position="379"/>
        <end position="413"/>
    </location>
</feature>
<feature type="compositionally biased region" description="Low complexity" evidence="12">
    <location>
        <begin position="1150"/>
        <end position="1163"/>
    </location>
</feature>
<evidence type="ECO:0000256" key="5">
    <source>
        <dbReference type="ARBA" id="ARBA00022723"/>
    </source>
</evidence>
<dbReference type="GO" id="GO:0008270">
    <property type="term" value="F:zinc ion binding"/>
    <property type="evidence" value="ECO:0007669"/>
    <property type="project" value="UniProtKB-KW"/>
</dbReference>
<dbReference type="PROSITE" id="PS51375">
    <property type="entry name" value="PPR"/>
    <property type="match status" value="15"/>
</dbReference>
<name>A0AAV6XHR9_9LAMI</name>
<dbReference type="SMART" id="SM00184">
    <property type="entry name" value="RING"/>
    <property type="match status" value="1"/>
</dbReference>
<feature type="repeat" description="PPR" evidence="11">
    <location>
        <begin position="694"/>
        <end position="728"/>
    </location>
</feature>
<feature type="repeat" description="PPR" evidence="11">
    <location>
        <begin position="414"/>
        <end position="448"/>
    </location>
</feature>
<comment type="catalytic activity">
    <reaction evidence="1">
        <text>S-ubiquitinyl-[E2 ubiquitin-conjugating enzyme]-L-cysteine + [acceptor protein]-L-lysine = [E2 ubiquitin-conjugating enzyme]-L-cysteine + N(6)-ubiquitinyl-[acceptor protein]-L-lysine.</text>
        <dbReference type="EC" id="2.3.2.27"/>
    </reaction>
</comment>
<feature type="region of interest" description="Disordered" evidence="12">
    <location>
        <begin position="1065"/>
        <end position="1115"/>
    </location>
</feature>
<proteinExistence type="inferred from homology"/>
<dbReference type="GO" id="GO:0005737">
    <property type="term" value="C:cytoplasm"/>
    <property type="evidence" value="ECO:0007669"/>
    <property type="project" value="UniProtKB-ARBA"/>
</dbReference>